<name>A0A645DU93_9ZZZZ</name>
<gene>
    <name evidence="7" type="ORF">SDC9_139991</name>
</gene>
<evidence type="ECO:0000259" key="6">
    <source>
        <dbReference type="PROSITE" id="PS50249"/>
    </source>
</evidence>
<dbReference type="SUPFAM" id="SSF47781">
    <property type="entry name" value="RuvA domain 2-like"/>
    <property type="match status" value="1"/>
</dbReference>
<sequence>MKPPADPTAVPSHVGHRARLRERFLRSGFDGMLDYEVMELLLTILIPQRDVKPLAKRLLAEFGWVAKVLDAPPEQLRQIPGLGEVSVANLKIIRALHTYYLEQKCAEAGELLTRPEPVAAFARAKLGARRRESYMVLFLDAGNRLIDFEEIAEGTIDRVFLYARNAAEAALRRHAVNVIMVHNHPTGDCRPSPDDLEATRALAWALASIQVKLCDHLIVSRESCFSFAAHNLLRPAAGGQEAQA</sequence>
<dbReference type="PANTHER" id="PTHR30471">
    <property type="entry name" value="DNA REPAIR PROTEIN RADC"/>
    <property type="match status" value="1"/>
</dbReference>
<dbReference type="Gene3D" id="1.10.150.20">
    <property type="entry name" value="5' to 3' exonuclease, C-terminal subdomain"/>
    <property type="match status" value="1"/>
</dbReference>
<keyword evidence="3" id="KW-0378">Hydrolase</keyword>
<dbReference type="PANTHER" id="PTHR30471:SF3">
    <property type="entry name" value="UPF0758 PROTEIN YEES-RELATED"/>
    <property type="match status" value="1"/>
</dbReference>
<dbReference type="Pfam" id="PF20582">
    <property type="entry name" value="UPF0758_N"/>
    <property type="match status" value="1"/>
</dbReference>
<proteinExistence type="predicted"/>
<dbReference type="AlphaFoldDB" id="A0A645DU93"/>
<dbReference type="GO" id="GO:0008237">
    <property type="term" value="F:metallopeptidase activity"/>
    <property type="evidence" value="ECO:0007669"/>
    <property type="project" value="UniProtKB-KW"/>
</dbReference>
<dbReference type="PROSITE" id="PS50249">
    <property type="entry name" value="MPN"/>
    <property type="match status" value="1"/>
</dbReference>
<dbReference type="GO" id="GO:0006508">
    <property type="term" value="P:proteolysis"/>
    <property type="evidence" value="ECO:0007669"/>
    <property type="project" value="UniProtKB-KW"/>
</dbReference>
<organism evidence="7">
    <name type="scientific">bioreactor metagenome</name>
    <dbReference type="NCBI Taxonomy" id="1076179"/>
    <lineage>
        <taxon>unclassified sequences</taxon>
        <taxon>metagenomes</taxon>
        <taxon>ecological metagenomes</taxon>
    </lineage>
</organism>
<dbReference type="GO" id="GO:0046872">
    <property type="term" value="F:metal ion binding"/>
    <property type="evidence" value="ECO:0007669"/>
    <property type="project" value="UniProtKB-KW"/>
</dbReference>
<dbReference type="Pfam" id="PF04002">
    <property type="entry name" value="RadC"/>
    <property type="match status" value="1"/>
</dbReference>
<evidence type="ECO:0000256" key="2">
    <source>
        <dbReference type="ARBA" id="ARBA00022723"/>
    </source>
</evidence>
<evidence type="ECO:0000256" key="3">
    <source>
        <dbReference type="ARBA" id="ARBA00022801"/>
    </source>
</evidence>
<evidence type="ECO:0000256" key="5">
    <source>
        <dbReference type="ARBA" id="ARBA00023049"/>
    </source>
</evidence>
<dbReference type="InterPro" id="IPR046778">
    <property type="entry name" value="UPF0758_N"/>
</dbReference>
<dbReference type="InterPro" id="IPR010994">
    <property type="entry name" value="RuvA_2-like"/>
</dbReference>
<protein>
    <recommendedName>
        <fullName evidence="6">MPN domain-containing protein</fullName>
    </recommendedName>
</protein>
<keyword evidence="1" id="KW-0645">Protease</keyword>
<dbReference type="Gene3D" id="3.40.140.10">
    <property type="entry name" value="Cytidine Deaminase, domain 2"/>
    <property type="match status" value="1"/>
</dbReference>
<keyword evidence="4" id="KW-0862">Zinc</keyword>
<evidence type="ECO:0000256" key="4">
    <source>
        <dbReference type="ARBA" id="ARBA00022833"/>
    </source>
</evidence>
<dbReference type="NCBIfam" id="TIGR00608">
    <property type="entry name" value="radc"/>
    <property type="match status" value="1"/>
</dbReference>
<dbReference type="NCBIfam" id="NF000642">
    <property type="entry name" value="PRK00024.1"/>
    <property type="match status" value="1"/>
</dbReference>
<evidence type="ECO:0000313" key="7">
    <source>
        <dbReference type="EMBL" id="MPM92855.1"/>
    </source>
</evidence>
<keyword evidence="5" id="KW-0482">Metalloprotease</keyword>
<dbReference type="EMBL" id="VSSQ01039741">
    <property type="protein sequence ID" value="MPM92855.1"/>
    <property type="molecule type" value="Genomic_DNA"/>
</dbReference>
<dbReference type="InterPro" id="IPR001405">
    <property type="entry name" value="UPF0758"/>
</dbReference>
<dbReference type="InterPro" id="IPR025657">
    <property type="entry name" value="RadC_JAB"/>
</dbReference>
<reference evidence="7" key="1">
    <citation type="submission" date="2019-08" db="EMBL/GenBank/DDBJ databases">
        <authorList>
            <person name="Kucharzyk K."/>
            <person name="Murdoch R.W."/>
            <person name="Higgins S."/>
            <person name="Loffler F."/>
        </authorList>
    </citation>
    <scope>NUCLEOTIDE SEQUENCE</scope>
</reference>
<feature type="domain" description="MPN" evidence="6">
    <location>
        <begin position="111"/>
        <end position="233"/>
    </location>
</feature>
<dbReference type="SUPFAM" id="SSF102712">
    <property type="entry name" value="JAB1/MPN domain"/>
    <property type="match status" value="1"/>
</dbReference>
<keyword evidence="2" id="KW-0479">Metal-binding</keyword>
<evidence type="ECO:0000256" key="1">
    <source>
        <dbReference type="ARBA" id="ARBA00022670"/>
    </source>
</evidence>
<dbReference type="CDD" id="cd08071">
    <property type="entry name" value="MPN_DUF2466"/>
    <property type="match status" value="1"/>
</dbReference>
<accession>A0A645DU93</accession>
<comment type="caution">
    <text evidence="7">The sequence shown here is derived from an EMBL/GenBank/DDBJ whole genome shotgun (WGS) entry which is preliminary data.</text>
</comment>
<dbReference type="InterPro" id="IPR037518">
    <property type="entry name" value="MPN"/>
</dbReference>